<feature type="region of interest" description="Disordered" evidence="1">
    <location>
        <begin position="1"/>
        <end position="35"/>
    </location>
</feature>
<sequence>MGIYTQPMMSGPKDPIDGPKDHLSMTKHSKDQQGPRKITFRDLSFETYLSMRLKDPHYPSISYPSTQNIFQHFTNCCPSQTGGWLTWSTYNTNQDIVYIVTEYRQSTDTSAPTNSPLAVALSLSSIVVDSSRTSMVFGLRVLKTLMSFQVFKVGGSSKSSRIESRECINKLPVSCRKCVDKLPLGISSPLSLFRGILVFNLIERYVSNDRSRKVIFR</sequence>
<organism evidence="2 3">
    <name type="scientific">Helianthus annuus</name>
    <name type="common">Common sunflower</name>
    <dbReference type="NCBI Taxonomy" id="4232"/>
    <lineage>
        <taxon>Eukaryota</taxon>
        <taxon>Viridiplantae</taxon>
        <taxon>Streptophyta</taxon>
        <taxon>Embryophyta</taxon>
        <taxon>Tracheophyta</taxon>
        <taxon>Spermatophyta</taxon>
        <taxon>Magnoliopsida</taxon>
        <taxon>eudicotyledons</taxon>
        <taxon>Gunneridae</taxon>
        <taxon>Pentapetalae</taxon>
        <taxon>asterids</taxon>
        <taxon>campanulids</taxon>
        <taxon>Asterales</taxon>
        <taxon>Asteraceae</taxon>
        <taxon>Asteroideae</taxon>
        <taxon>Heliantheae alliance</taxon>
        <taxon>Heliantheae</taxon>
        <taxon>Helianthus</taxon>
    </lineage>
</organism>
<evidence type="ECO:0000313" key="3">
    <source>
        <dbReference type="Proteomes" id="UP000215914"/>
    </source>
</evidence>
<evidence type="ECO:0000256" key="1">
    <source>
        <dbReference type="SAM" id="MobiDB-lite"/>
    </source>
</evidence>
<reference evidence="2" key="1">
    <citation type="journal article" date="2017" name="Nature">
        <title>The sunflower genome provides insights into oil metabolism, flowering and Asterid evolution.</title>
        <authorList>
            <person name="Badouin H."/>
            <person name="Gouzy J."/>
            <person name="Grassa C.J."/>
            <person name="Murat F."/>
            <person name="Staton S.E."/>
            <person name="Cottret L."/>
            <person name="Lelandais-Briere C."/>
            <person name="Owens G.L."/>
            <person name="Carrere S."/>
            <person name="Mayjonade B."/>
            <person name="Legrand L."/>
            <person name="Gill N."/>
            <person name="Kane N.C."/>
            <person name="Bowers J.E."/>
            <person name="Hubner S."/>
            <person name="Bellec A."/>
            <person name="Berard A."/>
            <person name="Berges H."/>
            <person name="Blanchet N."/>
            <person name="Boniface M.C."/>
            <person name="Brunel D."/>
            <person name="Catrice O."/>
            <person name="Chaidir N."/>
            <person name="Claudel C."/>
            <person name="Donnadieu C."/>
            <person name="Faraut T."/>
            <person name="Fievet G."/>
            <person name="Helmstetter N."/>
            <person name="King M."/>
            <person name="Knapp S.J."/>
            <person name="Lai Z."/>
            <person name="Le Paslier M.C."/>
            <person name="Lippi Y."/>
            <person name="Lorenzon L."/>
            <person name="Mandel J.R."/>
            <person name="Marage G."/>
            <person name="Marchand G."/>
            <person name="Marquand E."/>
            <person name="Bret-Mestries E."/>
            <person name="Morien E."/>
            <person name="Nambeesan S."/>
            <person name="Nguyen T."/>
            <person name="Pegot-Espagnet P."/>
            <person name="Pouilly N."/>
            <person name="Raftis F."/>
            <person name="Sallet E."/>
            <person name="Schiex T."/>
            <person name="Thomas J."/>
            <person name="Vandecasteele C."/>
            <person name="Vares D."/>
            <person name="Vear F."/>
            <person name="Vautrin S."/>
            <person name="Crespi M."/>
            <person name="Mangin B."/>
            <person name="Burke J.M."/>
            <person name="Salse J."/>
            <person name="Munos S."/>
            <person name="Vincourt P."/>
            <person name="Rieseberg L.H."/>
            <person name="Langlade N.B."/>
        </authorList>
    </citation>
    <scope>NUCLEOTIDE SEQUENCE</scope>
    <source>
        <tissue evidence="2">Leaves</tissue>
    </source>
</reference>
<gene>
    <name evidence="2" type="ORF">HanXRQr2_Chr09g0364881</name>
</gene>
<name>A0A9K3I334_HELAN</name>
<feature type="compositionally biased region" description="Basic and acidic residues" evidence="1">
    <location>
        <begin position="14"/>
        <end position="35"/>
    </location>
</feature>
<reference evidence="2" key="2">
    <citation type="submission" date="2020-06" db="EMBL/GenBank/DDBJ databases">
        <title>Helianthus annuus Genome sequencing and assembly Release 2.</title>
        <authorList>
            <person name="Gouzy J."/>
            <person name="Langlade N."/>
            <person name="Munos S."/>
        </authorList>
    </citation>
    <scope>NUCLEOTIDE SEQUENCE</scope>
    <source>
        <tissue evidence="2">Leaves</tissue>
    </source>
</reference>
<protein>
    <submittedName>
        <fullName evidence="2">Uncharacterized protein</fullName>
    </submittedName>
</protein>
<dbReference type="Proteomes" id="UP000215914">
    <property type="component" value="Unassembled WGS sequence"/>
</dbReference>
<evidence type="ECO:0000313" key="2">
    <source>
        <dbReference type="EMBL" id="KAF5788926.1"/>
    </source>
</evidence>
<proteinExistence type="predicted"/>
<keyword evidence="3" id="KW-1185">Reference proteome</keyword>
<dbReference type="AlphaFoldDB" id="A0A9K3I334"/>
<accession>A0A9K3I334</accession>
<dbReference type="Gramene" id="mRNA:HanXRQr2_Chr09g0364881">
    <property type="protein sequence ID" value="CDS:HanXRQr2_Chr09g0364881.1"/>
    <property type="gene ID" value="HanXRQr2_Chr09g0364881"/>
</dbReference>
<comment type="caution">
    <text evidence="2">The sequence shown here is derived from an EMBL/GenBank/DDBJ whole genome shotgun (WGS) entry which is preliminary data.</text>
</comment>
<dbReference type="EMBL" id="MNCJ02000324">
    <property type="protein sequence ID" value="KAF5788926.1"/>
    <property type="molecule type" value="Genomic_DNA"/>
</dbReference>